<reference evidence="2 3" key="1">
    <citation type="submission" date="2020-08" db="EMBL/GenBank/DDBJ databases">
        <title>Sequencing the genomes of 1000 actinobacteria strains.</title>
        <authorList>
            <person name="Klenk H.-P."/>
        </authorList>
    </citation>
    <scope>NUCLEOTIDE SEQUENCE [LARGE SCALE GENOMIC DNA]</scope>
    <source>
        <strain evidence="2 3">DSM 105369</strain>
    </source>
</reference>
<dbReference type="EMBL" id="JACHVQ010000001">
    <property type="protein sequence ID" value="MBB2890675.1"/>
    <property type="molecule type" value="Genomic_DNA"/>
</dbReference>
<sequence length="200" mass="19855">MSPLARALLRTVPWAPVVGMTAGVAVLFGCAILLRHSAISGLLVVVALGAGAGCAAFLLDEPAVEIADATPASRGRRAGWRVALAPLVVGVLVVGLLALGGLDPATHWSRLWVVGLAGTLLGLGAAAGLKRGGRAAPGDLAAVLACGAVVLIALANPLQRWVPGLPLGAGESAARSVVMWVALGVVGALATVALERDPGR</sequence>
<evidence type="ECO:0000256" key="1">
    <source>
        <dbReference type="SAM" id="Phobius"/>
    </source>
</evidence>
<evidence type="ECO:0000313" key="3">
    <source>
        <dbReference type="Proteomes" id="UP000559182"/>
    </source>
</evidence>
<evidence type="ECO:0000313" key="2">
    <source>
        <dbReference type="EMBL" id="MBB2890675.1"/>
    </source>
</evidence>
<keyword evidence="1" id="KW-0812">Transmembrane</keyword>
<feature type="transmembrane region" description="Helical" evidence="1">
    <location>
        <begin position="80"/>
        <end position="99"/>
    </location>
</feature>
<comment type="caution">
    <text evidence="2">The sequence shown here is derived from an EMBL/GenBank/DDBJ whole genome shotgun (WGS) entry which is preliminary data.</text>
</comment>
<gene>
    <name evidence="2" type="ORF">FHU39_000659</name>
</gene>
<name>A0A839N650_9MICO</name>
<dbReference type="Proteomes" id="UP000559182">
    <property type="component" value="Unassembled WGS sequence"/>
</dbReference>
<protein>
    <submittedName>
        <fullName evidence="2">Uncharacterized protein</fullName>
    </submittedName>
</protein>
<dbReference type="RefSeq" id="WP_183318952.1">
    <property type="nucleotide sequence ID" value="NZ_JACHVQ010000001.1"/>
</dbReference>
<feature type="transmembrane region" description="Helical" evidence="1">
    <location>
        <begin position="12"/>
        <end position="34"/>
    </location>
</feature>
<accession>A0A839N650</accession>
<feature type="transmembrane region" description="Helical" evidence="1">
    <location>
        <begin position="40"/>
        <end position="59"/>
    </location>
</feature>
<feature type="transmembrane region" description="Helical" evidence="1">
    <location>
        <begin position="177"/>
        <end position="194"/>
    </location>
</feature>
<dbReference type="PROSITE" id="PS51257">
    <property type="entry name" value="PROKAR_LIPOPROTEIN"/>
    <property type="match status" value="1"/>
</dbReference>
<feature type="transmembrane region" description="Helical" evidence="1">
    <location>
        <begin position="140"/>
        <end position="157"/>
    </location>
</feature>
<keyword evidence="1" id="KW-1133">Transmembrane helix</keyword>
<dbReference type="AlphaFoldDB" id="A0A839N650"/>
<keyword evidence="1" id="KW-0472">Membrane</keyword>
<feature type="transmembrane region" description="Helical" evidence="1">
    <location>
        <begin position="111"/>
        <end position="128"/>
    </location>
</feature>
<organism evidence="2 3">
    <name type="scientific">Flexivirga oryzae</name>
    <dbReference type="NCBI Taxonomy" id="1794944"/>
    <lineage>
        <taxon>Bacteria</taxon>
        <taxon>Bacillati</taxon>
        <taxon>Actinomycetota</taxon>
        <taxon>Actinomycetes</taxon>
        <taxon>Micrococcales</taxon>
        <taxon>Dermacoccaceae</taxon>
        <taxon>Flexivirga</taxon>
    </lineage>
</organism>
<proteinExistence type="predicted"/>
<keyword evidence="3" id="KW-1185">Reference proteome</keyword>